<feature type="region of interest" description="Disordered" evidence="1">
    <location>
        <begin position="149"/>
        <end position="178"/>
    </location>
</feature>
<dbReference type="Pfam" id="PF02470">
    <property type="entry name" value="MlaD"/>
    <property type="match status" value="1"/>
</dbReference>
<comment type="caution">
    <text evidence="4">The sequence shown here is derived from an EMBL/GenBank/DDBJ whole genome shotgun (WGS) entry which is preliminary data.</text>
</comment>
<dbReference type="PANTHER" id="PTHR33371">
    <property type="entry name" value="INTERMEMBRANE PHOSPHOLIPID TRANSPORT SYSTEM BINDING PROTEIN MLAD-RELATED"/>
    <property type="match status" value="1"/>
</dbReference>
<feature type="domain" description="Mce/MlaD" evidence="3">
    <location>
        <begin position="39"/>
        <end position="116"/>
    </location>
</feature>
<feature type="compositionally biased region" description="Polar residues" evidence="1">
    <location>
        <begin position="149"/>
        <end position="159"/>
    </location>
</feature>
<gene>
    <name evidence="4" type="primary">mlaD</name>
    <name evidence="4" type="ORF">ACFPP7_10120</name>
</gene>
<proteinExistence type="predicted"/>
<evidence type="ECO:0000256" key="2">
    <source>
        <dbReference type="SAM" id="Phobius"/>
    </source>
</evidence>
<keyword evidence="5" id="KW-1185">Reference proteome</keyword>
<dbReference type="PANTHER" id="PTHR33371:SF4">
    <property type="entry name" value="INTERMEMBRANE PHOSPHOLIPID TRANSPORT SYSTEM BINDING PROTEIN MLAD"/>
    <property type="match status" value="1"/>
</dbReference>
<keyword evidence="2" id="KW-0472">Membrane</keyword>
<dbReference type="InterPro" id="IPR030970">
    <property type="entry name" value="ABC_MlaD"/>
</dbReference>
<evidence type="ECO:0000313" key="4">
    <source>
        <dbReference type="EMBL" id="MFC5521270.1"/>
    </source>
</evidence>
<organism evidence="4 5">
    <name type="scientific">Polaromonas jejuensis</name>
    <dbReference type="NCBI Taxonomy" id="457502"/>
    <lineage>
        <taxon>Bacteria</taxon>
        <taxon>Pseudomonadati</taxon>
        <taxon>Pseudomonadota</taxon>
        <taxon>Betaproteobacteria</taxon>
        <taxon>Burkholderiales</taxon>
        <taxon>Comamonadaceae</taxon>
        <taxon>Polaromonas</taxon>
    </lineage>
</organism>
<evidence type="ECO:0000256" key="1">
    <source>
        <dbReference type="SAM" id="MobiDB-lite"/>
    </source>
</evidence>
<dbReference type="RefSeq" id="WP_068833270.1">
    <property type="nucleotide sequence ID" value="NZ_JBHSMX010000013.1"/>
</dbReference>
<dbReference type="InterPro" id="IPR003399">
    <property type="entry name" value="Mce/MlaD"/>
</dbReference>
<keyword evidence="2" id="KW-1133">Transmembrane helix</keyword>
<sequence>MQRSKNDLWVGLFVLIGGVAILFLALKSANLLTLNFDTSYRVTAKFDNIGGLKPRAAVKSAGVVVGRVENITFDDKAYQASVNLAMDSRYAFPKDSSLKILTSGLLGEQYIGVEPGGDEKNLAAGDVVKQTQSAVVLENLISQFLYSKAADSSSGSGTAPSKESAAKESAAKESAAKK</sequence>
<dbReference type="InterPro" id="IPR052336">
    <property type="entry name" value="MlaD_Phospholipid_Transporter"/>
</dbReference>
<dbReference type="NCBIfam" id="TIGR04430">
    <property type="entry name" value="OM_asym_MlaD"/>
    <property type="match status" value="1"/>
</dbReference>
<accession>A0ABW0Q8Y3</accession>
<name>A0ABW0Q8Y3_9BURK</name>
<feature type="transmembrane region" description="Helical" evidence="2">
    <location>
        <begin position="7"/>
        <end position="26"/>
    </location>
</feature>
<keyword evidence="2" id="KW-0812">Transmembrane</keyword>
<evidence type="ECO:0000313" key="5">
    <source>
        <dbReference type="Proteomes" id="UP001596084"/>
    </source>
</evidence>
<feature type="compositionally biased region" description="Basic and acidic residues" evidence="1">
    <location>
        <begin position="164"/>
        <end position="178"/>
    </location>
</feature>
<dbReference type="EMBL" id="JBHSMX010000013">
    <property type="protein sequence ID" value="MFC5521270.1"/>
    <property type="molecule type" value="Genomic_DNA"/>
</dbReference>
<dbReference type="Proteomes" id="UP001596084">
    <property type="component" value="Unassembled WGS sequence"/>
</dbReference>
<reference evidence="5" key="1">
    <citation type="journal article" date="2019" name="Int. J. Syst. Evol. Microbiol.">
        <title>The Global Catalogue of Microorganisms (GCM) 10K type strain sequencing project: providing services to taxonomists for standard genome sequencing and annotation.</title>
        <authorList>
            <consortium name="The Broad Institute Genomics Platform"/>
            <consortium name="The Broad Institute Genome Sequencing Center for Infectious Disease"/>
            <person name="Wu L."/>
            <person name="Ma J."/>
        </authorList>
    </citation>
    <scope>NUCLEOTIDE SEQUENCE [LARGE SCALE GENOMIC DNA]</scope>
    <source>
        <strain evidence="5">CGMCC 4.7277</strain>
    </source>
</reference>
<evidence type="ECO:0000259" key="3">
    <source>
        <dbReference type="Pfam" id="PF02470"/>
    </source>
</evidence>
<protein>
    <submittedName>
        <fullName evidence="4">Outer membrane lipid asymmetry maintenance protein MlaD</fullName>
    </submittedName>
</protein>